<protein>
    <submittedName>
        <fullName evidence="3">MbcA/ParS/Xre antitoxin family protein</fullName>
    </submittedName>
</protein>
<organism evidence="3 4">
    <name type="scientific">Neiella holothuriorum</name>
    <dbReference type="NCBI Taxonomy" id="2870530"/>
    <lineage>
        <taxon>Bacteria</taxon>
        <taxon>Pseudomonadati</taxon>
        <taxon>Pseudomonadota</taxon>
        <taxon>Gammaproteobacteria</taxon>
        <taxon>Alteromonadales</taxon>
        <taxon>Echinimonadaceae</taxon>
        <taxon>Neiella</taxon>
    </lineage>
</organism>
<dbReference type="RefSeq" id="WP_220104489.1">
    <property type="nucleotide sequence ID" value="NZ_JAHZSS010000015.1"/>
</dbReference>
<proteinExistence type="predicted"/>
<keyword evidence="4" id="KW-1185">Reference proteome</keyword>
<feature type="region of interest" description="Disordered" evidence="1">
    <location>
        <begin position="1"/>
        <end position="20"/>
    </location>
</feature>
<feature type="domain" description="Antitoxin Xre/MbcA/ParS-like toxin-binding" evidence="2">
    <location>
        <begin position="99"/>
        <end position="141"/>
    </location>
</feature>
<evidence type="ECO:0000313" key="4">
    <source>
        <dbReference type="Proteomes" id="UP001166251"/>
    </source>
</evidence>
<dbReference type="EMBL" id="JAHZSS010000015">
    <property type="protein sequence ID" value="MBW8191813.1"/>
    <property type="molecule type" value="Genomic_DNA"/>
</dbReference>
<accession>A0ABS7EIV3</accession>
<name>A0ABS7EIV3_9GAMM</name>
<comment type="caution">
    <text evidence="3">The sequence shown here is derived from an EMBL/GenBank/DDBJ whole genome shotgun (WGS) entry which is preliminary data.</text>
</comment>
<dbReference type="Proteomes" id="UP001166251">
    <property type="component" value="Unassembled WGS sequence"/>
</dbReference>
<evidence type="ECO:0000256" key="1">
    <source>
        <dbReference type="SAM" id="MobiDB-lite"/>
    </source>
</evidence>
<reference evidence="3" key="1">
    <citation type="submission" date="2021-07" db="EMBL/GenBank/DDBJ databases">
        <title>Neiella marina sp. nov., isolated from the intestinal content of sea cucumber Apostichopus japonicus.</title>
        <authorList>
            <person name="Bai X."/>
        </authorList>
    </citation>
    <scope>NUCLEOTIDE SEQUENCE</scope>
    <source>
        <strain evidence="3">126</strain>
    </source>
</reference>
<evidence type="ECO:0000259" key="2">
    <source>
        <dbReference type="Pfam" id="PF09722"/>
    </source>
</evidence>
<dbReference type="InterPro" id="IPR024467">
    <property type="entry name" value="Xre/MbcA/ParS-like_toxin-bd"/>
</dbReference>
<gene>
    <name evidence="3" type="ORF">K0504_12275</name>
</gene>
<evidence type="ECO:0000313" key="3">
    <source>
        <dbReference type="EMBL" id="MBW8191813.1"/>
    </source>
</evidence>
<sequence>MTVAKQDPSQQTVTDGKALLDENPKRTAEVALMVFFNVMNAWKANTASQCALLGNPAESTMFNWKKGKTPARLSQDVQTRISLVLGIYKAIGILMPIRERADAWVNRPNSTFGGLTALEHMSKGNILNMVEMRRYLDAQRG</sequence>
<dbReference type="Pfam" id="PF09722">
    <property type="entry name" value="Xre_MbcA_ParS_C"/>
    <property type="match status" value="1"/>
</dbReference>